<dbReference type="OrthoDB" id="9986081at2"/>
<comment type="caution">
    <text evidence="2">The sequence shown here is derived from an EMBL/GenBank/DDBJ whole genome shotgun (WGS) entry which is preliminary data.</text>
</comment>
<evidence type="ECO:0000313" key="2">
    <source>
        <dbReference type="EMBL" id="RSL15960.1"/>
    </source>
</evidence>
<reference evidence="2 3" key="1">
    <citation type="submission" date="2018-12" db="EMBL/GenBank/DDBJ databases">
        <title>Sequencing of bacterial isolates from soil warming experiment in Harvard Forest, Massachusetts, USA.</title>
        <authorList>
            <person name="Deangelis K."/>
        </authorList>
    </citation>
    <scope>NUCLEOTIDE SEQUENCE [LARGE SCALE GENOMIC DNA]</scope>
    <source>
        <strain evidence="2 3">EB153</strain>
    </source>
</reference>
<dbReference type="EMBL" id="RSDW01000001">
    <property type="protein sequence ID" value="RSL15960.1"/>
    <property type="molecule type" value="Genomic_DNA"/>
</dbReference>
<name>A0A3R9P8N2_9BACT</name>
<keyword evidence="1" id="KW-1133">Transmembrane helix</keyword>
<evidence type="ECO:0000313" key="3">
    <source>
        <dbReference type="Proteomes" id="UP000269669"/>
    </source>
</evidence>
<keyword evidence="1" id="KW-0812">Transmembrane</keyword>
<feature type="transmembrane region" description="Helical" evidence="1">
    <location>
        <begin position="35"/>
        <end position="55"/>
    </location>
</feature>
<keyword evidence="3" id="KW-1185">Reference proteome</keyword>
<gene>
    <name evidence="2" type="ORF">EDE15_1466</name>
</gene>
<keyword evidence="1" id="KW-0472">Membrane</keyword>
<dbReference type="RefSeq" id="WP_125484637.1">
    <property type="nucleotide sequence ID" value="NZ_RSDW01000001.1"/>
</dbReference>
<sequence>MARFIRAAAAVLCALCVLAICIAPLVDLPDTNLRSYHLAMLLLFSLMAGATLACAEAFKPATTIRVCLTPPERINHHQLAPIDTNSILRY</sequence>
<evidence type="ECO:0000256" key="1">
    <source>
        <dbReference type="SAM" id="Phobius"/>
    </source>
</evidence>
<protein>
    <submittedName>
        <fullName evidence="2">Uncharacterized protein</fullName>
    </submittedName>
</protein>
<proteinExistence type="predicted"/>
<accession>A0A3R9P8N2</accession>
<dbReference type="Proteomes" id="UP000269669">
    <property type="component" value="Unassembled WGS sequence"/>
</dbReference>
<dbReference type="AlphaFoldDB" id="A0A3R9P8N2"/>
<organism evidence="2 3">
    <name type="scientific">Edaphobacter aggregans</name>
    <dbReference type="NCBI Taxonomy" id="570835"/>
    <lineage>
        <taxon>Bacteria</taxon>
        <taxon>Pseudomonadati</taxon>
        <taxon>Acidobacteriota</taxon>
        <taxon>Terriglobia</taxon>
        <taxon>Terriglobales</taxon>
        <taxon>Acidobacteriaceae</taxon>
        <taxon>Edaphobacter</taxon>
    </lineage>
</organism>